<dbReference type="InterPro" id="IPR012337">
    <property type="entry name" value="RNaseH-like_sf"/>
</dbReference>
<sequence>MPYKIERDTQVPVTGDRTCYVVTIDDANILRVTVTSDDDRIREWLNIAINSNHGHLVGIHAEPRPFKSKLAHKSLQPSLRGALFVAIGPRVLVVQLPSAKDLPRILFFNLGPLIFHQFHFVGMDMERITGWLNENHYIMNTNTSDLRELAANHTHRVELRTAGLKKIVQAVMGLAPDPILSRRFWLKRWSSKSLSPELVMQGSIRVFMALQVARAIRDPPQPEHQQQQQGSSSGS</sequence>
<accession>A0A9D5DBB1</accession>
<organism evidence="1 2">
    <name type="scientific">Dioscorea zingiberensis</name>
    <dbReference type="NCBI Taxonomy" id="325984"/>
    <lineage>
        <taxon>Eukaryota</taxon>
        <taxon>Viridiplantae</taxon>
        <taxon>Streptophyta</taxon>
        <taxon>Embryophyta</taxon>
        <taxon>Tracheophyta</taxon>
        <taxon>Spermatophyta</taxon>
        <taxon>Magnoliopsida</taxon>
        <taxon>Liliopsida</taxon>
        <taxon>Dioscoreales</taxon>
        <taxon>Dioscoreaceae</taxon>
        <taxon>Dioscorea</taxon>
    </lineage>
</organism>
<dbReference type="AlphaFoldDB" id="A0A9D5DBB1"/>
<name>A0A9D5DBB1_9LILI</name>
<dbReference type="GO" id="GO:0003676">
    <property type="term" value="F:nucleic acid binding"/>
    <property type="evidence" value="ECO:0007669"/>
    <property type="project" value="InterPro"/>
</dbReference>
<dbReference type="EMBL" id="JAGGNH010000001">
    <property type="protein sequence ID" value="KAJ0988813.1"/>
    <property type="molecule type" value="Genomic_DNA"/>
</dbReference>
<gene>
    <name evidence="1" type="ORF">J5N97_007169</name>
</gene>
<evidence type="ECO:0000313" key="2">
    <source>
        <dbReference type="Proteomes" id="UP001085076"/>
    </source>
</evidence>
<dbReference type="Gene3D" id="3.30.420.10">
    <property type="entry name" value="Ribonuclease H-like superfamily/Ribonuclease H"/>
    <property type="match status" value="1"/>
</dbReference>
<dbReference type="Proteomes" id="UP001085076">
    <property type="component" value="Miscellaneous, Linkage group lg01"/>
</dbReference>
<protein>
    <submittedName>
        <fullName evidence="1">Uncharacterized protein</fullName>
    </submittedName>
</protein>
<reference evidence="1" key="2">
    <citation type="journal article" date="2022" name="Hortic Res">
        <title>The genome of Dioscorea zingiberensis sheds light on the biosynthesis, origin and evolution of the medicinally important diosgenin saponins.</title>
        <authorList>
            <person name="Li Y."/>
            <person name="Tan C."/>
            <person name="Li Z."/>
            <person name="Guo J."/>
            <person name="Li S."/>
            <person name="Chen X."/>
            <person name="Wang C."/>
            <person name="Dai X."/>
            <person name="Yang H."/>
            <person name="Song W."/>
            <person name="Hou L."/>
            <person name="Xu J."/>
            <person name="Tong Z."/>
            <person name="Xu A."/>
            <person name="Yuan X."/>
            <person name="Wang W."/>
            <person name="Yang Q."/>
            <person name="Chen L."/>
            <person name="Sun Z."/>
            <person name="Wang K."/>
            <person name="Pan B."/>
            <person name="Chen J."/>
            <person name="Bao Y."/>
            <person name="Liu F."/>
            <person name="Qi X."/>
            <person name="Gang D.R."/>
            <person name="Wen J."/>
            <person name="Li J."/>
        </authorList>
    </citation>
    <scope>NUCLEOTIDE SEQUENCE</scope>
    <source>
        <strain evidence="1">Dzin_1.0</strain>
    </source>
</reference>
<evidence type="ECO:0000313" key="1">
    <source>
        <dbReference type="EMBL" id="KAJ0988813.1"/>
    </source>
</evidence>
<dbReference type="SUPFAM" id="SSF53098">
    <property type="entry name" value="Ribonuclease H-like"/>
    <property type="match status" value="1"/>
</dbReference>
<reference evidence="1" key="1">
    <citation type="submission" date="2021-03" db="EMBL/GenBank/DDBJ databases">
        <authorList>
            <person name="Li Z."/>
            <person name="Yang C."/>
        </authorList>
    </citation>
    <scope>NUCLEOTIDE SEQUENCE</scope>
    <source>
        <strain evidence="1">Dzin_1.0</strain>
        <tissue evidence="1">Leaf</tissue>
    </source>
</reference>
<dbReference type="InterPro" id="IPR036397">
    <property type="entry name" value="RNaseH_sf"/>
</dbReference>
<dbReference type="OrthoDB" id="607706at2759"/>
<comment type="caution">
    <text evidence="1">The sequence shown here is derived from an EMBL/GenBank/DDBJ whole genome shotgun (WGS) entry which is preliminary data.</text>
</comment>
<proteinExistence type="predicted"/>
<keyword evidence="2" id="KW-1185">Reference proteome</keyword>